<dbReference type="AlphaFoldDB" id="A0A7R8WJF0"/>
<dbReference type="InterPro" id="IPR016035">
    <property type="entry name" value="Acyl_Trfase/lysoPLipase"/>
</dbReference>
<dbReference type="PIRSF" id="PIRSF000446">
    <property type="entry name" value="Mct"/>
    <property type="match status" value="1"/>
</dbReference>
<dbReference type="SMART" id="SM00827">
    <property type="entry name" value="PKS_AT"/>
    <property type="match status" value="1"/>
</dbReference>
<evidence type="ECO:0000256" key="3">
    <source>
        <dbReference type="ARBA" id="ARBA00022679"/>
    </source>
</evidence>
<reference evidence="6" key="1">
    <citation type="submission" date="2020-11" db="EMBL/GenBank/DDBJ databases">
        <authorList>
            <person name="Tran Van P."/>
        </authorList>
    </citation>
    <scope>NUCLEOTIDE SEQUENCE</scope>
</reference>
<dbReference type="SUPFAM" id="SSF55048">
    <property type="entry name" value="Probable ACP-binding domain of malonyl-CoA ACP transacylase"/>
    <property type="match status" value="1"/>
</dbReference>
<dbReference type="NCBIfam" id="TIGR00128">
    <property type="entry name" value="fabD"/>
    <property type="match status" value="1"/>
</dbReference>
<dbReference type="InterPro" id="IPR024925">
    <property type="entry name" value="Malonyl_CoA-ACP_transAc"/>
</dbReference>
<dbReference type="GO" id="GO:0004314">
    <property type="term" value="F:[acyl-carrier-protein] S-malonyltransferase activity"/>
    <property type="evidence" value="ECO:0007669"/>
    <property type="project" value="UniProtKB-EC"/>
</dbReference>
<keyword evidence="3" id="KW-0808">Transferase</keyword>
<dbReference type="GO" id="GO:0005829">
    <property type="term" value="C:cytosol"/>
    <property type="evidence" value="ECO:0007669"/>
    <property type="project" value="TreeGrafter"/>
</dbReference>
<dbReference type="EC" id="2.3.1.39" evidence="2"/>
<dbReference type="PANTHER" id="PTHR42681">
    <property type="entry name" value="MALONYL-COA-ACYL CARRIER PROTEIN TRANSACYLASE, MITOCHONDRIAL"/>
    <property type="match status" value="1"/>
</dbReference>
<dbReference type="Gene3D" id="3.30.70.250">
    <property type="entry name" value="Malonyl-CoA ACP transacylase, ACP-binding"/>
    <property type="match status" value="1"/>
</dbReference>
<dbReference type="EMBL" id="OB665261">
    <property type="protein sequence ID" value="CAD7232869.1"/>
    <property type="molecule type" value="Genomic_DNA"/>
</dbReference>
<dbReference type="InterPro" id="IPR016036">
    <property type="entry name" value="Malonyl_transacylase_ACP-bd"/>
</dbReference>
<dbReference type="InterPro" id="IPR014043">
    <property type="entry name" value="Acyl_transferase_dom"/>
</dbReference>
<comment type="catalytic activity">
    <reaction evidence="5">
        <text>holo-[ACP] + malonyl-CoA = malonyl-[ACP] + CoA</text>
        <dbReference type="Rhea" id="RHEA:41792"/>
        <dbReference type="Rhea" id="RHEA-COMP:9623"/>
        <dbReference type="Rhea" id="RHEA-COMP:9685"/>
        <dbReference type="ChEBI" id="CHEBI:57287"/>
        <dbReference type="ChEBI" id="CHEBI:57384"/>
        <dbReference type="ChEBI" id="CHEBI:64479"/>
        <dbReference type="ChEBI" id="CHEBI:78449"/>
        <dbReference type="EC" id="2.3.1.39"/>
    </reaction>
</comment>
<accession>A0A7R8WJF0</accession>
<dbReference type="InterPro" id="IPR050858">
    <property type="entry name" value="Mal-CoA-ACP_Trans/PKS_FabD"/>
</dbReference>
<evidence type="ECO:0000256" key="4">
    <source>
        <dbReference type="ARBA" id="ARBA00023315"/>
    </source>
</evidence>
<dbReference type="OrthoDB" id="541883at2759"/>
<comment type="similarity">
    <text evidence="1">Belongs to the FabD family.</text>
</comment>
<evidence type="ECO:0000256" key="2">
    <source>
        <dbReference type="ARBA" id="ARBA00013258"/>
    </source>
</evidence>
<name>A0A7R8WJF0_9CRUS</name>
<organism evidence="6">
    <name type="scientific">Cyprideis torosa</name>
    <dbReference type="NCBI Taxonomy" id="163714"/>
    <lineage>
        <taxon>Eukaryota</taxon>
        <taxon>Metazoa</taxon>
        <taxon>Ecdysozoa</taxon>
        <taxon>Arthropoda</taxon>
        <taxon>Crustacea</taxon>
        <taxon>Oligostraca</taxon>
        <taxon>Ostracoda</taxon>
        <taxon>Podocopa</taxon>
        <taxon>Podocopida</taxon>
        <taxon>Cytherocopina</taxon>
        <taxon>Cytheroidea</taxon>
        <taxon>Cytherideidae</taxon>
        <taxon>Cyprideis</taxon>
    </lineage>
</organism>
<dbReference type="InterPro" id="IPR004410">
    <property type="entry name" value="Malonyl_CoA-ACP_transAc_FabD"/>
</dbReference>
<sequence length="273" mass="29629">MGLDFQDQSQSAKQMIDESNKILGFDLFEVMCKASAEDLQQTKVTQPAIFLYSLLKLQESDQIFEAVAGHSLGEFTALVANGVLSFSDAMRLVRIRANAMQKACEQNPGTMAAILGLEDQVVESVCEQVDGIVVPANYNCPGQLVISGELKAVEQACELATEAGAKRALILPVGGAFHSPLMKPAEDELAAEIETLQFNDAKVPVYQNIVAKAVSDANEIKNNLIKQLTGPVKWHQSILQMKADGFDEYAEIGPGKTLRGLVLKIDRQLSFVS</sequence>
<proteinExistence type="inferred from homology"/>
<evidence type="ECO:0000256" key="5">
    <source>
        <dbReference type="ARBA" id="ARBA00048462"/>
    </source>
</evidence>
<dbReference type="InterPro" id="IPR001227">
    <property type="entry name" value="Ac_transferase_dom_sf"/>
</dbReference>
<dbReference type="PANTHER" id="PTHR42681:SF1">
    <property type="entry name" value="MALONYL-COA-ACYL CARRIER PROTEIN TRANSACYLASE, MITOCHONDRIAL"/>
    <property type="match status" value="1"/>
</dbReference>
<evidence type="ECO:0000313" key="6">
    <source>
        <dbReference type="EMBL" id="CAD7232869.1"/>
    </source>
</evidence>
<dbReference type="Gene3D" id="3.40.366.10">
    <property type="entry name" value="Malonyl-Coenzyme A Acyl Carrier Protein, domain 2"/>
    <property type="match status" value="1"/>
</dbReference>
<dbReference type="FunFam" id="3.30.70.250:FF:000001">
    <property type="entry name" value="Malonyl CoA-acyl carrier protein transacylase"/>
    <property type="match status" value="1"/>
</dbReference>
<dbReference type="UniPathway" id="UPA00094"/>
<dbReference type="GO" id="GO:0006633">
    <property type="term" value="P:fatty acid biosynthetic process"/>
    <property type="evidence" value="ECO:0007669"/>
    <property type="project" value="UniProtKB-UniPathway"/>
</dbReference>
<dbReference type="SUPFAM" id="SSF52151">
    <property type="entry name" value="FabD/lysophospholipase-like"/>
    <property type="match status" value="1"/>
</dbReference>
<gene>
    <name evidence="6" type="ORF">CTOB1V02_LOCUS10695</name>
</gene>
<protein>
    <recommendedName>
        <fullName evidence="2">[acyl-carrier-protein] S-malonyltransferase</fullName>
        <ecNumber evidence="2">2.3.1.39</ecNumber>
    </recommendedName>
</protein>
<dbReference type="Pfam" id="PF00698">
    <property type="entry name" value="Acyl_transf_1"/>
    <property type="match status" value="1"/>
</dbReference>
<keyword evidence="4" id="KW-0012">Acyltransferase</keyword>
<evidence type="ECO:0000256" key="1">
    <source>
        <dbReference type="ARBA" id="ARBA00008217"/>
    </source>
</evidence>